<dbReference type="AlphaFoldDB" id="A0A9E2KQE3"/>
<organism evidence="2 3">
    <name type="scientific">Candidatus Lactobacillus pullistercoris</name>
    <dbReference type="NCBI Taxonomy" id="2838636"/>
    <lineage>
        <taxon>Bacteria</taxon>
        <taxon>Bacillati</taxon>
        <taxon>Bacillota</taxon>
        <taxon>Bacilli</taxon>
        <taxon>Lactobacillales</taxon>
        <taxon>Lactobacillaceae</taxon>
        <taxon>Lactobacillus</taxon>
    </lineage>
</organism>
<protein>
    <recommendedName>
        <fullName evidence="4">Gram-positive cocci surface proteins LPxTG domain-containing protein</fullName>
    </recommendedName>
</protein>
<sequence>MMAGQGTVNVYIDMKNLNENNKTISFAFSNVGKDQKLHFNIQNLDAGTSTALDNNWAISNEGNGKLVTTWKAKDSDPQTLNLTIPLEANPKVVKDKSVVKVGLTITTDNQTVNYPLLTARVKPYEDKIRQDEITKYDNFRPYFDKYLVANVDRNSIKFEQDGTFYIPVNGKDDTSYTSHAYFIQIDTLLPKNMTKPNKGDFLYSQSFKGDGMTIDNSYMHFTNQITGNSTSQPTNPQPTKPQPTTPVSPTTPEPVIPITPVPEPVQPTDNSTTPTPEENIRPHKQKNHDEDEISEKVTNNKKAVNKEENSNSNVRPLATKEEKQAVRVHQAVAKSEEKNQLPATNGKNNKLGLIGLVLAALSLGTIIIDKKEKE</sequence>
<dbReference type="Proteomes" id="UP000823844">
    <property type="component" value="Unassembled WGS sequence"/>
</dbReference>
<feature type="compositionally biased region" description="Pro residues" evidence="1">
    <location>
        <begin position="235"/>
        <end position="265"/>
    </location>
</feature>
<accession>A0A9E2KQE3</accession>
<evidence type="ECO:0000313" key="3">
    <source>
        <dbReference type="Proteomes" id="UP000823844"/>
    </source>
</evidence>
<reference evidence="2" key="2">
    <citation type="submission" date="2021-04" db="EMBL/GenBank/DDBJ databases">
        <authorList>
            <person name="Gilroy R."/>
        </authorList>
    </citation>
    <scope>NUCLEOTIDE SEQUENCE</scope>
    <source>
        <strain evidence="2">F6-686</strain>
    </source>
</reference>
<feature type="region of interest" description="Disordered" evidence="1">
    <location>
        <begin position="223"/>
        <end position="316"/>
    </location>
</feature>
<gene>
    <name evidence="2" type="ORF">H9806_00400</name>
</gene>
<evidence type="ECO:0008006" key="4">
    <source>
        <dbReference type="Google" id="ProtNLM"/>
    </source>
</evidence>
<proteinExistence type="predicted"/>
<name>A0A9E2KQE3_9LACO</name>
<dbReference type="EMBL" id="JAHLFT010000007">
    <property type="protein sequence ID" value="MBU3827640.1"/>
    <property type="molecule type" value="Genomic_DNA"/>
</dbReference>
<reference evidence="2" key="1">
    <citation type="journal article" date="2021" name="PeerJ">
        <title>Extensive microbial diversity within the chicken gut microbiome revealed by metagenomics and culture.</title>
        <authorList>
            <person name="Gilroy R."/>
            <person name="Ravi A."/>
            <person name="Getino M."/>
            <person name="Pursley I."/>
            <person name="Horton D.L."/>
            <person name="Alikhan N.F."/>
            <person name="Baker D."/>
            <person name="Gharbi K."/>
            <person name="Hall N."/>
            <person name="Watson M."/>
            <person name="Adriaenssens E.M."/>
            <person name="Foster-Nyarko E."/>
            <person name="Jarju S."/>
            <person name="Secka A."/>
            <person name="Antonio M."/>
            <person name="Oren A."/>
            <person name="Chaudhuri R.R."/>
            <person name="La Ragione R."/>
            <person name="Hildebrand F."/>
            <person name="Pallen M.J."/>
        </authorList>
    </citation>
    <scope>NUCLEOTIDE SEQUENCE</scope>
    <source>
        <strain evidence="2">F6-686</strain>
    </source>
</reference>
<evidence type="ECO:0000256" key="1">
    <source>
        <dbReference type="SAM" id="MobiDB-lite"/>
    </source>
</evidence>
<evidence type="ECO:0000313" key="2">
    <source>
        <dbReference type="EMBL" id="MBU3827640.1"/>
    </source>
</evidence>
<comment type="caution">
    <text evidence="2">The sequence shown here is derived from an EMBL/GenBank/DDBJ whole genome shotgun (WGS) entry which is preliminary data.</text>
</comment>